<dbReference type="EMBL" id="CP002542">
    <property type="protein sequence ID" value="AEA45040.1"/>
    <property type="molecule type" value="Genomic_DNA"/>
</dbReference>
<accession>F2IJY1</accession>
<evidence type="ECO:0000259" key="5">
    <source>
        <dbReference type="PROSITE" id="PS50893"/>
    </source>
</evidence>
<dbReference type="Pfam" id="PF00005">
    <property type="entry name" value="ABC_tran"/>
    <property type="match status" value="1"/>
</dbReference>
<dbReference type="OrthoDB" id="9801987at2"/>
<comment type="similarity">
    <text evidence="1">Belongs to the ABC transporter superfamily.</text>
</comment>
<dbReference type="InterPro" id="IPR003593">
    <property type="entry name" value="AAA+_ATPase"/>
</dbReference>
<evidence type="ECO:0000313" key="6">
    <source>
        <dbReference type="EMBL" id="AEA45040.1"/>
    </source>
</evidence>
<sequence length="304" mass="33946">MEQQTIIKVQNLSKKFGSFEAVKNVSFTVNKGDVFGFLGPNGAGKSTTIRCLLSLISPDSGSIELFDKSLSKNRSEILANIGSIIEKPDFYKYLSAQKNLEIFARISGANVSKKEIAEMLDFVGLGDRAKHKVKGFSHGMKQRLGIAQTLLHKPELIILDEPTTGLDPQGIIEIRNLILRLKNEQNKTILLSSHQLSEIELIANRMVIINQGKSIVEGSVEELLNSEETLVRIEVDQVDSAIELIRMKFNPQEISRTSANELEVFISKKLVPEITKELVLAGFALHSIEPKRKLEDYFIKTIQS</sequence>
<dbReference type="STRING" id="755732.Fluta_3064"/>
<evidence type="ECO:0000256" key="1">
    <source>
        <dbReference type="ARBA" id="ARBA00005417"/>
    </source>
</evidence>
<dbReference type="PANTHER" id="PTHR43335:SF4">
    <property type="entry name" value="ABC TRANSPORTER, ATP-BINDING PROTEIN"/>
    <property type="match status" value="1"/>
</dbReference>
<dbReference type="GO" id="GO:0005524">
    <property type="term" value="F:ATP binding"/>
    <property type="evidence" value="ECO:0007669"/>
    <property type="project" value="UniProtKB-KW"/>
</dbReference>
<reference evidence="6 7" key="1">
    <citation type="journal article" date="2011" name="Stand. Genomic Sci.">
        <title>Complete genome sequence of the gliding freshwater bacterium Fluviicola taffensis type strain (RW262).</title>
        <authorList>
            <person name="Woyke T."/>
            <person name="Chertkov O."/>
            <person name="Lapidus A."/>
            <person name="Nolan M."/>
            <person name="Lucas S."/>
            <person name="Del Rio T.G."/>
            <person name="Tice H."/>
            <person name="Cheng J.F."/>
            <person name="Tapia R."/>
            <person name="Han C."/>
            <person name="Goodwin L."/>
            <person name="Pitluck S."/>
            <person name="Liolios K."/>
            <person name="Pagani I."/>
            <person name="Ivanova N."/>
            <person name="Huntemann M."/>
            <person name="Mavromatis K."/>
            <person name="Mikhailova N."/>
            <person name="Pati A."/>
            <person name="Chen A."/>
            <person name="Palaniappan K."/>
            <person name="Land M."/>
            <person name="Hauser L."/>
            <person name="Brambilla E.M."/>
            <person name="Rohde M."/>
            <person name="Mwirichia R."/>
            <person name="Sikorski J."/>
            <person name="Tindall B.J."/>
            <person name="Goker M."/>
            <person name="Bristow J."/>
            <person name="Eisen J.A."/>
            <person name="Markowitz V."/>
            <person name="Hugenholtz P."/>
            <person name="Klenk H.P."/>
            <person name="Kyrpides N.C."/>
        </authorList>
    </citation>
    <scope>NUCLEOTIDE SEQUENCE [LARGE SCALE GENOMIC DNA]</scope>
    <source>
        <strain evidence="7">DSM 16823 / RW262 / RW262</strain>
    </source>
</reference>
<reference evidence="7" key="2">
    <citation type="submission" date="2011-02" db="EMBL/GenBank/DDBJ databases">
        <title>The complete genome of Fluviicola taffensis DSM 16823.</title>
        <authorList>
            <consortium name="US DOE Joint Genome Institute (JGI-PGF)"/>
            <person name="Lucas S."/>
            <person name="Copeland A."/>
            <person name="Lapidus A."/>
            <person name="Bruce D."/>
            <person name="Goodwin L."/>
            <person name="Pitluck S."/>
            <person name="Kyrpides N."/>
            <person name="Mavromatis K."/>
            <person name="Ivanova N."/>
            <person name="Mikhailova N."/>
            <person name="Pagani I."/>
            <person name="Chertkov O."/>
            <person name="Detter J.C."/>
            <person name="Han C."/>
            <person name="Tapia R."/>
            <person name="Land M."/>
            <person name="Hauser L."/>
            <person name="Markowitz V."/>
            <person name="Cheng J.-F."/>
            <person name="Hugenholtz P."/>
            <person name="Woyke T."/>
            <person name="Wu D."/>
            <person name="Tindall B."/>
            <person name="Pomrenke H.G."/>
            <person name="Brambilla E."/>
            <person name="Klenk H.-P."/>
            <person name="Eisen J.A."/>
        </authorList>
    </citation>
    <scope>NUCLEOTIDE SEQUENCE [LARGE SCALE GENOMIC DNA]</scope>
    <source>
        <strain evidence="7">DSM 16823 / RW262 / RW262</strain>
    </source>
</reference>
<dbReference type="Gene3D" id="3.40.50.300">
    <property type="entry name" value="P-loop containing nucleotide triphosphate hydrolases"/>
    <property type="match status" value="1"/>
</dbReference>
<gene>
    <name evidence="6" type="ordered locus">Fluta_3064</name>
</gene>
<dbReference type="HOGENOM" id="CLU_000604_1_2_10"/>
<organism evidence="6 7">
    <name type="scientific">Fluviicola taffensis (strain DSM 16823 / NCIMB 13979 / RW262)</name>
    <dbReference type="NCBI Taxonomy" id="755732"/>
    <lineage>
        <taxon>Bacteria</taxon>
        <taxon>Pseudomonadati</taxon>
        <taxon>Bacteroidota</taxon>
        <taxon>Flavobacteriia</taxon>
        <taxon>Flavobacteriales</taxon>
        <taxon>Crocinitomicaceae</taxon>
        <taxon>Fluviicola</taxon>
    </lineage>
</organism>
<dbReference type="SUPFAM" id="SSF52540">
    <property type="entry name" value="P-loop containing nucleoside triphosphate hydrolases"/>
    <property type="match status" value="1"/>
</dbReference>
<dbReference type="GO" id="GO:0016887">
    <property type="term" value="F:ATP hydrolysis activity"/>
    <property type="evidence" value="ECO:0007669"/>
    <property type="project" value="InterPro"/>
</dbReference>
<keyword evidence="2" id="KW-0813">Transport</keyword>
<name>F2IJY1_FLUTR</name>
<proteinExistence type="inferred from homology"/>
<evidence type="ECO:0000256" key="2">
    <source>
        <dbReference type="ARBA" id="ARBA00022448"/>
    </source>
</evidence>
<dbReference type="SMART" id="SM00382">
    <property type="entry name" value="AAA"/>
    <property type="match status" value="1"/>
</dbReference>
<keyword evidence="7" id="KW-1185">Reference proteome</keyword>
<dbReference type="eggNOG" id="COG1131">
    <property type="taxonomic scope" value="Bacteria"/>
</dbReference>
<evidence type="ECO:0000256" key="4">
    <source>
        <dbReference type="ARBA" id="ARBA00022840"/>
    </source>
</evidence>
<dbReference type="PANTHER" id="PTHR43335">
    <property type="entry name" value="ABC TRANSPORTER, ATP-BINDING PROTEIN"/>
    <property type="match status" value="1"/>
</dbReference>
<dbReference type="PROSITE" id="PS50893">
    <property type="entry name" value="ABC_TRANSPORTER_2"/>
    <property type="match status" value="1"/>
</dbReference>
<dbReference type="InterPro" id="IPR027417">
    <property type="entry name" value="P-loop_NTPase"/>
</dbReference>
<evidence type="ECO:0000313" key="7">
    <source>
        <dbReference type="Proteomes" id="UP000007463"/>
    </source>
</evidence>
<evidence type="ECO:0000256" key="3">
    <source>
        <dbReference type="ARBA" id="ARBA00022741"/>
    </source>
</evidence>
<keyword evidence="3" id="KW-0547">Nucleotide-binding</keyword>
<dbReference type="CDD" id="cd03268">
    <property type="entry name" value="ABC_BcrA_bacitracin_resist"/>
    <property type="match status" value="1"/>
</dbReference>
<dbReference type="AlphaFoldDB" id="F2IJY1"/>
<dbReference type="Proteomes" id="UP000007463">
    <property type="component" value="Chromosome"/>
</dbReference>
<dbReference type="KEGG" id="fte:Fluta_3064"/>
<protein>
    <submittedName>
        <fullName evidence="6">Sulfate-transporting ATPase</fullName>
    </submittedName>
</protein>
<dbReference type="InterPro" id="IPR003439">
    <property type="entry name" value="ABC_transporter-like_ATP-bd"/>
</dbReference>
<dbReference type="InterPro" id="IPR017871">
    <property type="entry name" value="ABC_transporter-like_CS"/>
</dbReference>
<keyword evidence="4" id="KW-0067">ATP-binding</keyword>
<dbReference type="RefSeq" id="WP_013687807.1">
    <property type="nucleotide sequence ID" value="NC_015321.1"/>
</dbReference>
<feature type="domain" description="ABC transporter" evidence="5">
    <location>
        <begin position="7"/>
        <end position="236"/>
    </location>
</feature>
<dbReference type="PROSITE" id="PS00211">
    <property type="entry name" value="ABC_TRANSPORTER_1"/>
    <property type="match status" value="1"/>
</dbReference>